<evidence type="ECO:0000313" key="2">
    <source>
        <dbReference type="EMBL" id="OLP98252.1"/>
    </source>
</evidence>
<dbReference type="OMA" id="CMDEDFG"/>
<keyword evidence="3" id="KW-1185">Reference proteome</keyword>
<evidence type="ECO:0000256" key="1">
    <source>
        <dbReference type="SAM" id="MobiDB-lite"/>
    </source>
</evidence>
<feature type="compositionally biased region" description="Acidic residues" evidence="1">
    <location>
        <begin position="9"/>
        <end position="23"/>
    </location>
</feature>
<dbReference type="OrthoDB" id="10463208at2759"/>
<feature type="compositionally biased region" description="Basic residues" evidence="1">
    <location>
        <begin position="30"/>
        <end position="52"/>
    </location>
</feature>
<feature type="compositionally biased region" description="Acidic residues" evidence="1">
    <location>
        <begin position="153"/>
        <end position="168"/>
    </location>
</feature>
<feature type="compositionally biased region" description="Low complexity" evidence="1">
    <location>
        <begin position="73"/>
        <end position="107"/>
    </location>
</feature>
<accession>A0A1Q9DSV5</accession>
<dbReference type="AlphaFoldDB" id="A0A1Q9DSV5"/>
<feature type="compositionally biased region" description="Basic and acidic residues" evidence="1">
    <location>
        <begin position="108"/>
        <end position="120"/>
    </location>
</feature>
<feature type="compositionally biased region" description="Basic and acidic residues" evidence="1">
    <location>
        <begin position="128"/>
        <end position="152"/>
    </location>
</feature>
<name>A0A1Q9DSV5_SYMMI</name>
<evidence type="ECO:0000313" key="3">
    <source>
        <dbReference type="Proteomes" id="UP000186817"/>
    </source>
</evidence>
<comment type="caution">
    <text evidence="2">The sequence shown here is derived from an EMBL/GenBank/DDBJ whole genome shotgun (WGS) entry which is preliminary data.</text>
</comment>
<protein>
    <submittedName>
        <fullName evidence="2">Uncharacterized protein</fullName>
    </submittedName>
</protein>
<proteinExistence type="predicted"/>
<reference evidence="2 3" key="1">
    <citation type="submission" date="2016-02" db="EMBL/GenBank/DDBJ databases">
        <title>Genome analysis of coral dinoflagellate symbionts highlights evolutionary adaptations to a symbiotic lifestyle.</title>
        <authorList>
            <person name="Aranda M."/>
            <person name="Li Y."/>
            <person name="Liew Y.J."/>
            <person name="Baumgarten S."/>
            <person name="Simakov O."/>
            <person name="Wilson M."/>
            <person name="Piel J."/>
            <person name="Ashoor H."/>
            <person name="Bougouffa S."/>
            <person name="Bajic V.B."/>
            <person name="Ryu T."/>
            <person name="Ravasi T."/>
            <person name="Bayer T."/>
            <person name="Micklem G."/>
            <person name="Kim H."/>
            <person name="Bhak J."/>
            <person name="Lajeunesse T.C."/>
            <person name="Voolstra C.R."/>
        </authorList>
    </citation>
    <scope>NUCLEOTIDE SEQUENCE [LARGE SCALE GENOMIC DNA]</scope>
    <source>
        <strain evidence="2 3">CCMP2467</strain>
    </source>
</reference>
<dbReference type="EMBL" id="LSRX01000403">
    <property type="protein sequence ID" value="OLP98252.1"/>
    <property type="molecule type" value="Genomic_DNA"/>
</dbReference>
<feature type="region of interest" description="Disordered" evidence="1">
    <location>
        <begin position="1"/>
        <end position="185"/>
    </location>
</feature>
<gene>
    <name evidence="2" type="ORF">AK812_SmicGene19285</name>
</gene>
<organism evidence="2 3">
    <name type="scientific">Symbiodinium microadriaticum</name>
    <name type="common">Dinoflagellate</name>
    <name type="synonym">Zooxanthella microadriatica</name>
    <dbReference type="NCBI Taxonomy" id="2951"/>
    <lineage>
        <taxon>Eukaryota</taxon>
        <taxon>Sar</taxon>
        <taxon>Alveolata</taxon>
        <taxon>Dinophyceae</taxon>
        <taxon>Suessiales</taxon>
        <taxon>Symbiodiniaceae</taxon>
        <taxon>Symbiodinium</taxon>
    </lineage>
</organism>
<feature type="compositionally biased region" description="Basic and acidic residues" evidence="1">
    <location>
        <begin position="169"/>
        <end position="185"/>
    </location>
</feature>
<dbReference type="Proteomes" id="UP000186817">
    <property type="component" value="Unassembled WGS sequence"/>
</dbReference>
<sequence>MSTEKVPDDAELAEPEEAQDEPDVTVMKKPSGKAKAKAKAVKAKAAPKKGLVKCKDEPKDDEKEDDDDDQPMKKPASKAPMKKPATPKGGGKAAQKAAAQKAAALKKAAAEAKKAEEKKKKEEKKRKREEEIARDWKSGLQADDDHQEGGRGEEEELDDDPCMDEDFGMAEREEKNQTGGKNKDRSKDYKFKAMYKSGQLPSWLAEEWEKASAMKSGRQERQREIVNNAIDRKADGRLLMNTDKPMFAELQATFTKNKSTEKEKSLP</sequence>
<feature type="non-terminal residue" evidence="2">
    <location>
        <position position="267"/>
    </location>
</feature>